<dbReference type="GO" id="GO:0005634">
    <property type="term" value="C:nucleus"/>
    <property type="evidence" value="ECO:0007669"/>
    <property type="project" value="TreeGrafter"/>
</dbReference>
<dbReference type="GO" id="GO:0003676">
    <property type="term" value="F:nucleic acid binding"/>
    <property type="evidence" value="ECO:0007669"/>
    <property type="project" value="InterPro"/>
</dbReference>
<dbReference type="SUPFAM" id="SSF54060">
    <property type="entry name" value="His-Me finger endonucleases"/>
    <property type="match status" value="1"/>
</dbReference>
<feature type="active site" description="Proton acceptor" evidence="2">
    <location>
        <position position="134"/>
    </location>
</feature>
<dbReference type="GO" id="GO:0046872">
    <property type="term" value="F:metal ion binding"/>
    <property type="evidence" value="ECO:0007669"/>
    <property type="project" value="UniProtKB-KW"/>
</dbReference>
<dbReference type="EMBL" id="MKGL01000415">
    <property type="protein sequence ID" value="RNE99041.1"/>
    <property type="molecule type" value="Genomic_DNA"/>
</dbReference>
<proteinExistence type="inferred from homology"/>
<evidence type="ECO:0000256" key="3">
    <source>
        <dbReference type="PIRSR" id="PIRSR640255-2"/>
    </source>
</evidence>
<feature type="domain" description="ENPP1-3/EXOG-like endonuclease/phosphodiesterase" evidence="4">
    <location>
        <begin position="70"/>
        <end position="287"/>
    </location>
</feature>
<evidence type="ECO:0000259" key="4">
    <source>
        <dbReference type="SMART" id="SM00477"/>
    </source>
</evidence>
<reference evidence="6 7" key="1">
    <citation type="journal article" date="2018" name="BMC Genomics">
        <title>Genomic comparison of Trypanosoma conorhini and Trypanosoma rangeli to Trypanosoma cruzi strains of high and low virulence.</title>
        <authorList>
            <person name="Bradwell K.R."/>
            <person name="Koparde V.N."/>
            <person name="Matveyev A.V."/>
            <person name="Serrano M.G."/>
            <person name="Alves J.M."/>
            <person name="Parikh H."/>
            <person name="Huang B."/>
            <person name="Lee V."/>
            <person name="Espinosa-Alvarez O."/>
            <person name="Ortiz P.A."/>
            <person name="Costa-Martins A.G."/>
            <person name="Teixeira M.M."/>
            <person name="Buck G.A."/>
        </authorList>
    </citation>
    <scope>NUCLEOTIDE SEQUENCE [LARGE SCALE GENOMIC DNA]</scope>
    <source>
        <strain evidence="6 7">AM80</strain>
    </source>
</reference>
<dbReference type="InterPro" id="IPR044929">
    <property type="entry name" value="DNA/RNA_non-sp_Endonuclease_sf"/>
</dbReference>
<dbReference type="RefSeq" id="XP_029234972.1">
    <property type="nucleotide sequence ID" value="XM_029385183.1"/>
</dbReference>
<organism evidence="6 7">
    <name type="scientific">Trypanosoma rangeli</name>
    <dbReference type="NCBI Taxonomy" id="5698"/>
    <lineage>
        <taxon>Eukaryota</taxon>
        <taxon>Discoba</taxon>
        <taxon>Euglenozoa</taxon>
        <taxon>Kinetoplastea</taxon>
        <taxon>Metakinetoplastina</taxon>
        <taxon>Trypanosomatida</taxon>
        <taxon>Trypanosomatidae</taxon>
        <taxon>Trypanosoma</taxon>
        <taxon>Herpetosoma</taxon>
    </lineage>
</organism>
<dbReference type="Proteomes" id="UP000283634">
    <property type="component" value="Unassembled WGS sequence"/>
</dbReference>
<protein>
    <submittedName>
        <fullName evidence="6">DNA/RNA non-specific endonuclease protein</fullName>
    </submittedName>
</protein>
<dbReference type="Pfam" id="PF01223">
    <property type="entry name" value="Endonuclease_NS"/>
    <property type="match status" value="1"/>
</dbReference>
<keyword evidence="6" id="KW-0378">Hydrolase</keyword>
<keyword evidence="3" id="KW-0479">Metal-binding</keyword>
<dbReference type="GeneID" id="40332364"/>
<gene>
    <name evidence="6" type="ORF">TraAM80_08431</name>
</gene>
<dbReference type="InterPro" id="IPR020821">
    <property type="entry name" value="ENPP1-3/EXOG-like_nuc-like"/>
</dbReference>
<dbReference type="AlphaFoldDB" id="A0A422N0Q4"/>
<dbReference type="VEuPathDB" id="TriTrypDB:TRSC58_01547"/>
<comment type="similarity">
    <text evidence="1">Belongs to the DNA/RNA non-specific endonuclease family.</text>
</comment>
<comment type="caution">
    <text evidence="6">The sequence shown here is derived from an EMBL/GenBank/DDBJ whole genome shotgun (WGS) entry which is preliminary data.</text>
</comment>
<dbReference type="OMA" id="HEINRFR"/>
<evidence type="ECO:0000259" key="5">
    <source>
        <dbReference type="SMART" id="SM00892"/>
    </source>
</evidence>
<accession>A0A422N0Q4</accession>
<dbReference type="SMART" id="SM00477">
    <property type="entry name" value="NUC"/>
    <property type="match status" value="1"/>
</dbReference>
<evidence type="ECO:0000256" key="2">
    <source>
        <dbReference type="PIRSR" id="PIRSR640255-1"/>
    </source>
</evidence>
<evidence type="ECO:0000313" key="7">
    <source>
        <dbReference type="Proteomes" id="UP000283634"/>
    </source>
</evidence>
<dbReference type="GO" id="GO:0005743">
    <property type="term" value="C:mitochondrial inner membrane"/>
    <property type="evidence" value="ECO:0007669"/>
    <property type="project" value="TreeGrafter"/>
</dbReference>
<keyword evidence="6" id="KW-0540">Nuclease</keyword>
<evidence type="ECO:0000313" key="6">
    <source>
        <dbReference type="EMBL" id="RNE99041.1"/>
    </source>
</evidence>
<dbReference type="InterPro" id="IPR001604">
    <property type="entry name" value="Endo_G_ENPP1-like_dom"/>
</dbReference>
<dbReference type="SMART" id="SM00892">
    <property type="entry name" value="Endonuclease_NS"/>
    <property type="match status" value="1"/>
</dbReference>
<feature type="domain" description="DNA/RNA non-specific endonuclease/pyrophosphatase/phosphodiesterase" evidence="5">
    <location>
        <begin position="69"/>
        <end position="288"/>
    </location>
</feature>
<dbReference type="PANTHER" id="PTHR13966:SF5">
    <property type="entry name" value="ENDONUCLEASE G, MITOCHONDRIAL"/>
    <property type="match status" value="1"/>
</dbReference>
<keyword evidence="6" id="KW-0255">Endonuclease</keyword>
<dbReference type="Gene3D" id="3.40.570.10">
    <property type="entry name" value="Extracellular Endonuclease, subunit A"/>
    <property type="match status" value="1"/>
</dbReference>
<dbReference type="GO" id="GO:0000014">
    <property type="term" value="F:single-stranded DNA endodeoxyribonuclease activity"/>
    <property type="evidence" value="ECO:0007669"/>
    <property type="project" value="TreeGrafter"/>
</dbReference>
<dbReference type="OrthoDB" id="266836at2759"/>
<keyword evidence="7" id="KW-1185">Reference proteome</keyword>
<feature type="binding site" evidence="3">
    <location>
        <position position="165"/>
    </location>
    <ligand>
        <name>Mg(2+)</name>
        <dbReference type="ChEBI" id="CHEBI:18420"/>
        <note>catalytic</note>
    </ligand>
</feature>
<name>A0A422N0Q4_TRYRA</name>
<dbReference type="InterPro" id="IPR044925">
    <property type="entry name" value="His-Me_finger_sf"/>
</dbReference>
<dbReference type="PANTHER" id="PTHR13966">
    <property type="entry name" value="ENDONUCLEASE RELATED"/>
    <property type="match status" value="1"/>
</dbReference>
<sequence length="409" mass="47576">MGIFTGFWLRTRLRCMVEAVERFLAYNRFHNPAWLEPLNLRGAIMSITSANTMNNIITFKRYETLELISRSNYALLYDKNLKMALWCGYYLNSRMVKAARNHRKTHVCYTDKTLPKEIRVQSIHMQRHAYDKGHMAPLASVATCSTTTFDASLVSNFVLQHKALNRGIWKRLEHLSRRYVEGYDVSTLGELFTANQYDKSLISLRRRMFWTSSRCLAISTGVLFRKESNSLHSLLQHDKQVVPIPDELYMALWDVHSHQHIAFIVPNDETAAVQSLKLKCLNEEKQKRRVSLVNKTTFRGLGPLHKHVKNPFGQRDLHEINRFRVTLKELEDRISLSERVIAEKMLCMPRDTRGTEFINKTKCLGQQTCILDYETPPVELFSLQKRRLACKAAFTRSFSFGILLPCKLK</sequence>
<evidence type="ECO:0000256" key="1">
    <source>
        <dbReference type="ARBA" id="ARBA00010052"/>
    </source>
</evidence>
<dbReference type="InterPro" id="IPR040255">
    <property type="entry name" value="Non-specific_endonuclease"/>
</dbReference>
<dbReference type="GO" id="GO:0004521">
    <property type="term" value="F:RNA endonuclease activity"/>
    <property type="evidence" value="ECO:0007669"/>
    <property type="project" value="TreeGrafter"/>
</dbReference>